<dbReference type="GO" id="GO:0004418">
    <property type="term" value="F:hydroxymethylbilane synthase activity"/>
    <property type="evidence" value="ECO:0007669"/>
    <property type="project" value="UniProtKB-EC"/>
</dbReference>
<organism evidence="12 13">
    <name type="scientific">Mesonia aestuariivivens</name>
    <dbReference type="NCBI Taxonomy" id="2796128"/>
    <lineage>
        <taxon>Bacteria</taxon>
        <taxon>Pseudomonadati</taxon>
        <taxon>Bacteroidota</taxon>
        <taxon>Flavobacteriia</taxon>
        <taxon>Flavobacteriales</taxon>
        <taxon>Flavobacteriaceae</taxon>
        <taxon>Mesonia</taxon>
    </lineage>
</organism>
<evidence type="ECO:0000256" key="4">
    <source>
        <dbReference type="ARBA" id="ARBA00005638"/>
    </source>
</evidence>
<comment type="catalytic activity">
    <reaction evidence="8">
        <text>4 porphobilinogen + H2O = hydroxymethylbilane + 4 NH4(+)</text>
        <dbReference type="Rhea" id="RHEA:13185"/>
        <dbReference type="ChEBI" id="CHEBI:15377"/>
        <dbReference type="ChEBI" id="CHEBI:28938"/>
        <dbReference type="ChEBI" id="CHEBI:57845"/>
        <dbReference type="ChEBI" id="CHEBI:58126"/>
        <dbReference type="EC" id="2.5.1.61"/>
    </reaction>
</comment>
<comment type="similarity">
    <text evidence="4">Belongs to the HMBS family.</text>
</comment>
<dbReference type="InterPro" id="IPR000860">
    <property type="entry name" value="HemC"/>
</dbReference>
<evidence type="ECO:0000256" key="5">
    <source>
        <dbReference type="ARBA" id="ARBA00011245"/>
    </source>
</evidence>
<evidence type="ECO:0000256" key="2">
    <source>
        <dbReference type="ARBA" id="ARBA00002869"/>
    </source>
</evidence>
<accession>A0ABS6W1E2</accession>
<dbReference type="EC" id="2.5.1.61" evidence="9"/>
<sequence>MNKTIRIGTRDSELALWQANTVKSKLEALGYKTELLPVKSTGDLNLDQPLYEMGITGIFTKTLDVAMVKNQIDIAVHSMKDVPTKLPRGIVQGAVLPRANVKDILIHKGLDFLATEGTIATGSLRRKAQWLNRYPTHQVENLRGNVNTRLQKLQDNNWNGAIFAAAGLERINLKPENFINLDWMIPAPAQGAMLIVAKENDAFCKEAVALLNDTPTEICVEIEREFLSVLEGGCTAPIGALATITNDTVEFTGALFSLDGKIKLKEKVSFPLNNYKNQGEKAANSILSNGGKELMIDIKSKLNA</sequence>
<dbReference type="PANTHER" id="PTHR11557:SF0">
    <property type="entry name" value="PORPHOBILINOGEN DEAMINASE"/>
    <property type="match status" value="1"/>
</dbReference>
<dbReference type="InterPro" id="IPR022419">
    <property type="entry name" value="Porphobilin_deaminase_cofac_BS"/>
</dbReference>
<dbReference type="PIRSF" id="PIRSF001438">
    <property type="entry name" value="4pyrrol_synth_OHMeBilane_synth"/>
    <property type="match status" value="1"/>
</dbReference>
<comment type="pathway">
    <text evidence="3">Porphyrin-containing compound metabolism; protoporphyrin-IX biosynthesis; coproporphyrinogen-III from 5-aminolevulinate: step 2/4.</text>
</comment>
<evidence type="ECO:0000256" key="6">
    <source>
        <dbReference type="ARBA" id="ARBA00022679"/>
    </source>
</evidence>
<dbReference type="CDD" id="cd13647">
    <property type="entry name" value="PBP2_PBGD_2"/>
    <property type="match status" value="1"/>
</dbReference>
<dbReference type="PROSITE" id="PS00533">
    <property type="entry name" value="PORPHOBILINOGEN_DEAM"/>
    <property type="match status" value="1"/>
</dbReference>
<name>A0ABS6W1E2_9FLAO</name>
<proteinExistence type="inferred from homology"/>
<comment type="subunit">
    <text evidence="5">Monomer.</text>
</comment>
<dbReference type="Pfam" id="PF01379">
    <property type="entry name" value="Porphobil_deam"/>
    <property type="match status" value="1"/>
</dbReference>
<dbReference type="EMBL" id="JAHWDF010000006">
    <property type="protein sequence ID" value="MBW2961668.1"/>
    <property type="molecule type" value="Genomic_DNA"/>
</dbReference>
<evidence type="ECO:0000256" key="8">
    <source>
        <dbReference type="ARBA" id="ARBA00048169"/>
    </source>
</evidence>
<comment type="function">
    <text evidence="2">Tetrapolymerization of the monopyrrole PBG into the hydroxymethylbilane pre-uroporphyrinogen in several discrete steps.</text>
</comment>
<dbReference type="RefSeq" id="WP_219039957.1">
    <property type="nucleotide sequence ID" value="NZ_JAHWDF010000006.1"/>
</dbReference>
<evidence type="ECO:0000256" key="1">
    <source>
        <dbReference type="ARBA" id="ARBA00001916"/>
    </source>
</evidence>
<feature type="domain" description="Porphobilinogen deaminase N-terminal" evidence="10">
    <location>
        <begin position="5"/>
        <end position="204"/>
    </location>
</feature>
<gene>
    <name evidence="12" type="primary">hemC</name>
    <name evidence="12" type="ORF">KW502_07640</name>
</gene>
<evidence type="ECO:0000313" key="12">
    <source>
        <dbReference type="EMBL" id="MBW2961668.1"/>
    </source>
</evidence>
<comment type="caution">
    <text evidence="12">The sequence shown here is derived from an EMBL/GenBank/DDBJ whole genome shotgun (WGS) entry which is preliminary data.</text>
</comment>
<evidence type="ECO:0000256" key="3">
    <source>
        <dbReference type="ARBA" id="ARBA00004735"/>
    </source>
</evidence>
<dbReference type="Proteomes" id="UP000719267">
    <property type="component" value="Unassembled WGS sequence"/>
</dbReference>
<evidence type="ECO:0000256" key="9">
    <source>
        <dbReference type="NCBIfam" id="TIGR00212"/>
    </source>
</evidence>
<dbReference type="InterPro" id="IPR022417">
    <property type="entry name" value="Porphobilin_deaminase_N"/>
</dbReference>
<dbReference type="Pfam" id="PF03900">
    <property type="entry name" value="Porphobil_deamC"/>
    <property type="match status" value="1"/>
</dbReference>
<evidence type="ECO:0000259" key="11">
    <source>
        <dbReference type="Pfam" id="PF03900"/>
    </source>
</evidence>
<dbReference type="NCBIfam" id="TIGR00212">
    <property type="entry name" value="hemC"/>
    <property type="match status" value="1"/>
</dbReference>
<dbReference type="PANTHER" id="PTHR11557">
    <property type="entry name" value="PORPHOBILINOGEN DEAMINASE"/>
    <property type="match status" value="1"/>
</dbReference>
<keyword evidence="13" id="KW-1185">Reference proteome</keyword>
<dbReference type="InterPro" id="IPR022418">
    <property type="entry name" value="Porphobilinogen_deaminase_C"/>
</dbReference>
<evidence type="ECO:0000256" key="7">
    <source>
        <dbReference type="ARBA" id="ARBA00023244"/>
    </source>
</evidence>
<evidence type="ECO:0000313" key="13">
    <source>
        <dbReference type="Proteomes" id="UP000719267"/>
    </source>
</evidence>
<keyword evidence="6 12" id="KW-0808">Transferase</keyword>
<protein>
    <recommendedName>
        <fullName evidence="9">Hydroxymethylbilane synthase</fullName>
        <ecNumber evidence="9">2.5.1.61</ecNumber>
    </recommendedName>
</protein>
<feature type="domain" description="Porphobilinogen deaminase C-terminal" evidence="11">
    <location>
        <begin position="218"/>
        <end position="286"/>
    </location>
</feature>
<evidence type="ECO:0000259" key="10">
    <source>
        <dbReference type="Pfam" id="PF01379"/>
    </source>
</evidence>
<comment type="cofactor">
    <cofactor evidence="1">
        <name>dipyrromethane</name>
        <dbReference type="ChEBI" id="CHEBI:60342"/>
    </cofactor>
</comment>
<keyword evidence="7" id="KW-0627">Porphyrin biosynthesis</keyword>
<reference evidence="12 13" key="1">
    <citation type="submission" date="2021-07" db="EMBL/GenBank/DDBJ databases">
        <title>Mesonia aestuariivivens sp. nov., isolated from a tidal flat.</title>
        <authorList>
            <person name="Kim Y.-O."/>
            <person name="Yoon J.-H."/>
        </authorList>
    </citation>
    <scope>NUCLEOTIDE SEQUENCE [LARGE SCALE GENOMIC DNA]</scope>
    <source>
        <strain evidence="12 13">JHPTF-M18</strain>
    </source>
</reference>